<keyword evidence="7" id="KW-1185">Reference proteome</keyword>
<feature type="transmembrane region" description="Helical" evidence="5">
    <location>
        <begin position="144"/>
        <end position="165"/>
    </location>
</feature>
<evidence type="ECO:0000256" key="4">
    <source>
        <dbReference type="ARBA" id="ARBA00023136"/>
    </source>
</evidence>
<feature type="transmembrane region" description="Helical" evidence="5">
    <location>
        <begin position="85"/>
        <end position="103"/>
    </location>
</feature>
<feature type="transmembrane region" description="Helical" evidence="5">
    <location>
        <begin position="221"/>
        <end position="242"/>
    </location>
</feature>
<evidence type="ECO:0000313" key="7">
    <source>
        <dbReference type="Proteomes" id="UP000292447"/>
    </source>
</evidence>
<feature type="transmembrane region" description="Helical" evidence="5">
    <location>
        <begin position="46"/>
        <end position="65"/>
    </location>
</feature>
<reference evidence="7" key="1">
    <citation type="submission" date="2019-03" db="EMBL/GenBank/DDBJ databases">
        <title>Snf2 controls pulcherriminic acid biosynthesis and connects pigmentation and antifungal activity of the yeast Metschnikowia pulcherrima.</title>
        <authorList>
            <person name="Gore-Lloyd D."/>
            <person name="Sumann I."/>
            <person name="Brachmann A.O."/>
            <person name="Schneeberger K."/>
            <person name="Ortiz-Merino R.A."/>
            <person name="Moreno-Beltran M."/>
            <person name="Schlaefli M."/>
            <person name="Kirner P."/>
            <person name="Santos Kron A."/>
            <person name="Wolfe K.H."/>
            <person name="Piel J."/>
            <person name="Ahrens C.H."/>
            <person name="Henk D."/>
            <person name="Freimoser F.M."/>
        </authorList>
    </citation>
    <scope>NUCLEOTIDE SEQUENCE [LARGE SCALE GENOMIC DNA]</scope>
    <source>
        <strain evidence="7">APC 1.2</strain>
    </source>
</reference>
<dbReference type="GO" id="GO:0016020">
    <property type="term" value="C:membrane"/>
    <property type="evidence" value="ECO:0007669"/>
    <property type="project" value="UniProtKB-SubCell"/>
</dbReference>
<feature type="transmembrane region" description="Helical" evidence="5">
    <location>
        <begin position="262"/>
        <end position="280"/>
    </location>
</feature>
<dbReference type="Pfam" id="PF03619">
    <property type="entry name" value="Solute_trans_a"/>
    <property type="match status" value="1"/>
</dbReference>
<evidence type="ECO:0000256" key="2">
    <source>
        <dbReference type="ARBA" id="ARBA00022692"/>
    </source>
</evidence>
<dbReference type="AlphaFoldDB" id="A0A4P6XIR9"/>
<gene>
    <name evidence="6" type="primary">MPUL0B02570</name>
    <name evidence="6" type="ORF">METSCH_B02570</name>
</gene>
<name>A0A4P6XIR9_9ASCO</name>
<keyword evidence="4 5" id="KW-0472">Membrane</keyword>
<proteinExistence type="predicted"/>
<keyword evidence="3 5" id="KW-1133">Transmembrane helix</keyword>
<dbReference type="PANTHER" id="PTHR23423">
    <property type="entry name" value="ORGANIC SOLUTE TRANSPORTER-RELATED"/>
    <property type="match status" value="1"/>
</dbReference>
<dbReference type="STRING" id="2163413.A0A4P6XIR9"/>
<protein>
    <submittedName>
        <fullName evidence="6">Organic solute transporter Ostalpha</fullName>
    </submittedName>
</protein>
<evidence type="ECO:0000313" key="6">
    <source>
        <dbReference type="EMBL" id="QBM87060.1"/>
    </source>
</evidence>
<feature type="transmembrane region" description="Helical" evidence="5">
    <location>
        <begin position="177"/>
        <end position="200"/>
    </location>
</feature>
<dbReference type="EMBL" id="CP034457">
    <property type="protein sequence ID" value="QBM87060.1"/>
    <property type="molecule type" value="Genomic_DNA"/>
</dbReference>
<organism evidence="6 7">
    <name type="scientific">Metschnikowia aff. pulcherrima</name>
    <dbReference type="NCBI Taxonomy" id="2163413"/>
    <lineage>
        <taxon>Eukaryota</taxon>
        <taxon>Fungi</taxon>
        <taxon>Dikarya</taxon>
        <taxon>Ascomycota</taxon>
        <taxon>Saccharomycotina</taxon>
        <taxon>Pichiomycetes</taxon>
        <taxon>Metschnikowiaceae</taxon>
        <taxon>Metschnikowia</taxon>
    </lineage>
</organism>
<evidence type="ECO:0000256" key="1">
    <source>
        <dbReference type="ARBA" id="ARBA00004141"/>
    </source>
</evidence>
<dbReference type="InterPro" id="IPR005178">
    <property type="entry name" value="Ostalpha/TMEM184C"/>
</dbReference>
<evidence type="ECO:0000256" key="5">
    <source>
        <dbReference type="SAM" id="Phobius"/>
    </source>
</evidence>
<dbReference type="Proteomes" id="UP000292447">
    <property type="component" value="Chromosome II"/>
</dbReference>
<evidence type="ECO:0000256" key="3">
    <source>
        <dbReference type="ARBA" id="ARBA00022989"/>
    </source>
</evidence>
<sequence>MVPDPIVLPHWIVTVSGWSSAFATLVILCSVFMHLRNYRKPFQQRLMIRIQWIIPLFAISCYSMLTNPTSMLNKYIIEPTREIYEAFVIYTFFSLLINMLGGAKSIIIMTSGRPPVAHPGLFLYVLPDLDISDPKTFLNIKRGILQYVWLKPIICFGILFLELLGMYDVNDMSIRSLYLWFTIVYNISVSLSLYCLAIFWKILWNDLKPFNPVGKFLCVKLIIFASYWQGVILAILNFTGILPGNHSPDESGAPNTGVSIQNALLCVELVAFAIGHWLSFSYKPFTISKIPNGRLEFYYAFRDMIGIKDLVIDFRLTFYGDYYKDYKQFNSVDASIAHPSSNGRMGRINQGLRYHGDGKQKHWLLQSHSLSQHQAPSHLGSAHRSNIQSTSEQYAFQGSLSKPVPQTLYAASLGLNNTSTRGVYVSSPKLKASPESSIKTSEDMASLNIKSLPQDDDHERIDEIVRSINPDIDYDSEMFDDDERVYRMACSVINNYNLDQIEVKKLVNYPIVDELIMGHEYGYKVKKLRADRERLHQGSSADKTHTKYGSV</sequence>
<keyword evidence="2 5" id="KW-0812">Transmembrane</keyword>
<comment type="subcellular location">
    <subcellularLocation>
        <location evidence="1">Membrane</location>
        <topology evidence="1">Multi-pass membrane protein</topology>
    </subcellularLocation>
</comment>
<accession>A0A4P6XIR9</accession>
<dbReference type="SMART" id="SM01417">
    <property type="entry name" value="Solute_trans_a"/>
    <property type="match status" value="1"/>
</dbReference>
<feature type="transmembrane region" description="Helical" evidence="5">
    <location>
        <begin position="12"/>
        <end position="34"/>
    </location>
</feature>